<comment type="caution">
    <text evidence="1">The sequence shown here is derived from an EMBL/GenBank/DDBJ whole genome shotgun (WGS) entry which is preliminary data.</text>
</comment>
<evidence type="ECO:0000313" key="4">
    <source>
        <dbReference type="EMBL" id="KAG2964918.1"/>
    </source>
</evidence>
<dbReference type="Proteomes" id="UP000735874">
    <property type="component" value="Unassembled WGS sequence"/>
</dbReference>
<accession>A0A8T0Y7G1</accession>
<dbReference type="AlphaFoldDB" id="A0A8T0Y7G1"/>
<name>A0A8T0Y7G1_9STRA</name>
<reference evidence="1" key="1">
    <citation type="submission" date="2018-10" db="EMBL/GenBank/DDBJ databases">
        <title>Effector identification in a new, highly contiguous assembly of the strawberry crown rot pathogen Phytophthora cactorum.</title>
        <authorList>
            <person name="Armitage A.D."/>
            <person name="Nellist C.F."/>
            <person name="Bates H."/>
            <person name="Vickerstaff R.J."/>
            <person name="Harrison R.J."/>
        </authorList>
    </citation>
    <scope>NUCLEOTIDE SEQUENCE</scope>
    <source>
        <strain evidence="1">15-7</strain>
        <strain evidence="3">4032</strain>
        <strain evidence="2">4040</strain>
        <strain evidence="4">P415</strain>
    </source>
</reference>
<dbReference type="Proteomes" id="UP000774804">
    <property type="component" value="Unassembled WGS sequence"/>
</dbReference>
<dbReference type="EMBL" id="RCMG01001128">
    <property type="protein sequence ID" value="KAG2835549.1"/>
    <property type="molecule type" value="Genomic_DNA"/>
</dbReference>
<evidence type="ECO:0000313" key="2">
    <source>
        <dbReference type="EMBL" id="KAG2899862.1"/>
    </source>
</evidence>
<protein>
    <submittedName>
        <fullName evidence="1">Uncharacterized protein</fullName>
    </submittedName>
</protein>
<evidence type="ECO:0000313" key="5">
    <source>
        <dbReference type="Proteomes" id="UP000735874"/>
    </source>
</evidence>
<gene>
    <name evidence="1" type="ORF">PC113_g20197</name>
    <name evidence="3" type="ORF">PC115_g15901</name>
    <name evidence="2" type="ORF">PC117_g22122</name>
    <name evidence="4" type="ORF">PC118_g20040</name>
</gene>
<dbReference type="EMBL" id="RCMI01000669">
    <property type="protein sequence ID" value="KAG2901352.1"/>
    <property type="molecule type" value="Genomic_DNA"/>
</dbReference>
<evidence type="ECO:0000313" key="3">
    <source>
        <dbReference type="EMBL" id="KAG2901352.1"/>
    </source>
</evidence>
<dbReference type="Proteomes" id="UP000736787">
    <property type="component" value="Unassembled WGS sequence"/>
</dbReference>
<evidence type="ECO:0000313" key="1">
    <source>
        <dbReference type="EMBL" id="KAG2835549.1"/>
    </source>
</evidence>
<dbReference type="EMBL" id="RCML01001161">
    <property type="protein sequence ID" value="KAG2964918.1"/>
    <property type="molecule type" value="Genomic_DNA"/>
</dbReference>
<sequence>MKLGTYELQDQFEGTLVSVKKERPSEDNRIVDMQEKENFEVVHTAIQTGYFRREAIRKSCDNPAGKLDVSAFNSVPDRCSGAPFSPEFSVQPLNSLQMSIGSGAIDGI</sequence>
<proteinExistence type="predicted"/>
<organism evidence="1 5">
    <name type="scientific">Phytophthora cactorum</name>
    <dbReference type="NCBI Taxonomy" id="29920"/>
    <lineage>
        <taxon>Eukaryota</taxon>
        <taxon>Sar</taxon>
        <taxon>Stramenopiles</taxon>
        <taxon>Oomycota</taxon>
        <taxon>Peronosporomycetes</taxon>
        <taxon>Peronosporales</taxon>
        <taxon>Peronosporaceae</taxon>
        <taxon>Phytophthora</taxon>
    </lineage>
</organism>
<dbReference type="EMBL" id="RCMK01001185">
    <property type="protein sequence ID" value="KAG2899862.1"/>
    <property type="molecule type" value="Genomic_DNA"/>
</dbReference>
<dbReference type="Proteomes" id="UP000697107">
    <property type="component" value="Unassembled WGS sequence"/>
</dbReference>